<sequence length="98" mass="11193">MTTRWRFPLFHKLVPSCDPFCPPPGTYWYSSSNSPYSGRQKTECAQAVMRSWRFRRSTDVCQFDWAPPSGEHGYMSVGRSVGRPSSESIGAQNRPEND</sequence>
<feature type="non-terminal residue" evidence="2">
    <location>
        <position position="98"/>
    </location>
</feature>
<gene>
    <name evidence="2" type="ORF">PXEA_LOCUS31712</name>
</gene>
<proteinExistence type="predicted"/>
<name>A0A3S5C6D1_9PLAT</name>
<keyword evidence="3" id="KW-1185">Reference proteome</keyword>
<dbReference type="Proteomes" id="UP000784294">
    <property type="component" value="Unassembled WGS sequence"/>
</dbReference>
<evidence type="ECO:0000313" key="3">
    <source>
        <dbReference type="Proteomes" id="UP000784294"/>
    </source>
</evidence>
<protein>
    <submittedName>
        <fullName evidence="2">Uncharacterized protein</fullName>
    </submittedName>
</protein>
<accession>A0A3S5C6D1</accession>
<dbReference type="AlphaFoldDB" id="A0A3S5C6D1"/>
<reference evidence="2" key="1">
    <citation type="submission" date="2018-11" db="EMBL/GenBank/DDBJ databases">
        <authorList>
            <consortium name="Pathogen Informatics"/>
        </authorList>
    </citation>
    <scope>NUCLEOTIDE SEQUENCE</scope>
</reference>
<feature type="region of interest" description="Disordered" evidence="1">
    <location>
        <begin position="69"/>
        <end position="98"/>
    </location>
</feature>
<evidence type="ECO:0000256" key="1">
    <source>
        <dbReference type="SAM" id="MobiDB-lite"/>
    </source>
</evidence>
<comment type="caution">
    <text evidence="2">The sequence shown here is derived from an EMBL/GenBank/DDBJ whole genome shotgun (WGS) entry which is preliminary data.</text>
</comment>
<dbReference type="EMBL" id="CAAALY010257418">
    <property type="protein sequence ID" value="VEL38272.1"/>
    <property type="molecule type" value="Genomic_DNA"/>
</dbReference>
<organism evidence="2 3">
    <name type="scientific">Protopolystoma xenopodis</name>
    <dbReference type="NCBI Taxonomy" id="117903"/>
    <lineage>
        <taxon>Eukaryota</taxon>
        <taxon>Metazoa</taxon>
        <taxon>Spiralia</taxon>
        <taxon>Lophotrochozoa</taxon>
        <taxon>Platyhelminthes</taxon>
        <taxon>Monogenea</taxon>
        <taxon>Polyopisthocotylea</taxon>
        <taxon>Polystomatidea</taxon>
        <taxon>Polystomatidae</taxon>
        <taxon>Protopolystoma</taxon>
    </lineage>
</organism>
<evidence type="ECO:0000313" key="2">
    <source>
        <dbReference type="EMBL" id="VEL38272.1"/>
    </source>
</evidence>